<dbReference type="Proteomes" id="UP000269573">
    <property type="component" value="Unassembled WGS sequence"/>
</dbReference>
<keyword evidence="2" id="KW-1185">Reference proteome</keyword>
<name>A0A3M8DMG2_9BACL</name>
<evidence type="ECO:0000313" key="1">
    <source>
        <dbReference type="EMBL" id="RNB89263.1"/>
    </source>
</evidence>
<reference evidence="1 2" key="1">
    <citation type="submission" date="2018-10" db="EMBL/GenBank/DDBJ databases">
        <title>Phylogenomics of Brevibacillus.</title>
        <authorList>
            <person name="Dunlap C."/>
        </authorList>
    </citation>
    <scope>NUCLEOTIDE SEQUENCE [LARGE SCALE GENOMIC DNA]</scope>
    <source>
        <strain evidence="1 2">JCM 15774</strain>
    </source>
</reference>
<accession>A0A3M8DMG2</accession>
<dbReference type="EMBL" id="RHHU01000003">
    <property type="protein sequence ID" value="RNB89263.1"/>
    <property type="molecule type" value="Genomic_DNA"/>
</dbReference>
<comment type="caution">
    <text evidence="1">The sequence shown here is derived from an EMBL/GenBank/DDBJ whole genome shotgun (WGS) entry which is preliminary data.</text>
</comment>
<proteinExistence type="predicted"/>
<evidence type="ECO:0000313" key="2">
    <source>
        <dbReference type="Proteomes" id="UP000269573"/>
    </source>
</evidence>
<gene>
    <name evidence="1" type="ORF">EDM59_09265</name>
</gene>
<organism evidence="1 2">
    <name type="scientific">Brevibacillus nitrificans</name>
    <dbReference type="NCBI Taxonomy" id="651560"/>
    <lineage>
        <taxon>Bacteria</taxon>
        <taxon>Bacillati</taxon>
        <taxon>Bacillota</taxon>
        <taxon>Bacilli</taxon>
        <taxon>Bacillales</taxon>
        <taxon>Paenibacillaceae</taxon>
        <taxon>Brevibacillus</taxon>
    </lineage>
</organism>
<sequence length="149" mass="16880">MQKARRALWVMGIVSGLLYGPAWGEWGVLVAAAQETTNRYEVAGITNPQAFEAFYGKLQTWVAKGNKAAIANHVQYPLRVNKDGQSRLIATEKQFLAEYDRIMTEKVKQALMQQDVKNTFVNYQGVMVGNGELWLREKEKKFIIVAVNQ</sequence>
<dbReference type="AlphaFoldDB" id="A0A3M8DMG2"/>
<protein>
    <submittedName>
        <fullName evidence="1">Uncharacterized protein</fullName>
    </submittedName>
</protein>